<dbReference type="AlphaFoldDB" id="X6P2Y2"/>
<dbReference type="OrthoDB" id="361013at2759"/>
<dbReference type="PRINTS" id="PR01034">
    <property type="entry name" value="RIBOSOMALS12"/>
</dbReference>
<comment type="similarity">
    <text evidence="1">Belongs to the universal ribosomal protein uS12 family.</text>
</comment>
<keyword evidence="6" id="KW-1185">Reference proteome</keyword>
<evidence type="ECO:0000256" key="2">
    <source>
        <dbReference type="ARBA" id="ARBA00022980"/>
    </source>
</evidence>
<dbReference type="GO" id="GO:0006412">
    <property type="term" value="P:translation"/>
    <property type="evidence" value="ECO:0007669"/>
    <property type="project" value="InterPro"/>
</dbReference>
<dbReference type="EMBL" id="ASPP01004163">
    <property type="protein sequence ID" value="ETO32493.1"/>
    <property type="molecule type" value="Genomic_DNA"/>
</dbReference>
<dbReference type="PANTHER" id="PTHR11652">
    <property type="entry name" value="30S RIBOSOMAL PROTEIN S12 FAMILY MEMBER"/>
    <property type="match status" value="1"/>
</dbReference>
<dbReference type="GO" id="GO:0015935">
    <property type="term" value="C:small ribosomal subunit"/>
    <property type="evidence" value="ECO:0007669"/>
    <property type="project" value="InterPro"/>
</dbReference>
<accession>X6P2Y2</accession>
<dbReference type="Proteomes" id="UP000023152">
    <property type="component" value="Unassembled WGS sequence"/>
</dbReference>
<dbReference type="InterPro" id="IPR012340">
    <property type="entry name" value="NA-bd_OB-fold"/>
</dbReference>
<evidence type="ECO:0000313" key="6">
    <source>
        <dbReference type="Proteomes" id="UP000023152"/>
    </source>
</evidence>
<proteinExistence type="inferred from homology"/>
<dbReference type="InterPro" id="IPR006032">
    <property type="entry name" value="Ribosomal_uS12"/>
</dbReference>
<evidence type="ECO:0000256" key="3">
    <source>
        <dbReference type="ARBA" id="ARBA00023274"/>
    </source>
</evidence>
<keyword evidence="3" id="KW-0687">Ribonucleoprotein</keyword>
<evidence type="ECO:0000256" key="4">
    <source>
        <dbReference type="SAM" id="MobiDB-lite"/>
    </source>
</evidence>
<gene>
    <name evidence="5" type="ORF">RFI_04623</name>
</gene>
<reference evidence="5 6" key="1">
    <citation type="journal article" date="2013" name="Curr. Biol.">
        <title>The Genome of the Foraminiferan Reticulomyxa filosa.</title>
        <authorList>
            <person name="Glockner G."/>
            <person name="Hulsmann N."/>
            <person name="Schleicher M."/>
            <person name="Noegel A.A."/>
            <person name="Eichinger L."/>
            <person name="Gallinger C."/>
            <person name="Pawlowski J."/>
            <person name="Sierra R."/>
            <person name="Euteneuer U."/>
            <person name="Pillet L."/>
            <person name="Moustafa A."/>
            <person name="Platzer M."/>
            <person name="Groth M."/>
            <person name="Szafranski K."/>
            <person name="Schliwa M."/>
        </authorList>
    </citation>
    <scope>NUCLEOTIDE SEQUENCE [LARGE SCALE GENOMIC DNA]</scope>
</reference>
<protein>
    <submittedName>
        <fullName evidence="5">Mitochondrial ribosomal protein S12</fullName>
    </submittedName>
</protein>
<dbReference type="Pfam" id="PF00164">
    <property type="entry name" value="Ribosom_S12_S23"/>
    <property type="match status" value="1"/>
</dbReference>
<organism evidence="5 6">
    <name type="scientific">Reticulomyxa filosa</name>
    <dbReference type="NCBI Taxonomy" id="46433"/>
    <lineage>
        <taxon>Eukaryota</taxon>
        <taxon>Sar</taxon>
        <taxon>Rhizaria</taxon>
        <taxon>Retaria</taxon>
        <taxon>Foraminifera</taxon>
        <taxon>Monothalamids</taxon>
        <taxon>Reticulomyxidae</taxon>
        <taxon>Reticulomyxa</taxon>
    </lineage>
</organism>
<dbReference type="GO" id="GO:0003735">
    <property type="term" value="F:structural constituent of ribosome"/>
    <property type="evidence" value="ECO:0007669"/>
    <property type="project" value="InterPro"/>
</dbReference>
<dbReference type="Gene3D" id="2.40.50.140">
    <property type="entry name" value="Nucleic acid-binding proteins"/>
    <property type="match status" value="1"/>
</dbReference>
<comment type="caution">
    <text evidence="5">The sequence shown here is derived from an EMBL/GenBank/DDBJ whole genome shotgun (WGS) entry which is preliminary data.</text>
</comment>
<feature type="compositionally biased region" description="Basic residues" evidence="4">
    <location>
        <begin position="197"/>
        <end position="212"/>
    </location>
</feature>
<name>X6P2Y2_RETFI</name>
<feature type="region of interest" description="Disordered" evidence="4">
    <location>
        <begin position="189"/>
        <end position="212"/>
    </location>
</feature>
<evidence type="ECO:0000256" key="1">
    <source>
        <dbReference type="ARBA" id="ARBA00005657"/>
    </source>
</evidence>
<dbReference type="SUPFAM" id="SSF50249">
    <property type="entry name" value="Nucleic acid-binding proteins"/>
    <property type="match status" value="1"/>
</dbReference>
<dbReference type="InterPro" id="IPR005679">
    <property type="entry name" value="Ribosomal_uS12_bac"/>
</dbReference>
<evidence type="ECO:0000313" key="5">
    <source>
        <dbReference type="EMBL" id="ETO32493.1"/>
    </source>
</evidence>
<sequence>MNFGVERERGQQEWELNVRNNSIKNNINDDEECFCTPKTFTILFNFEAIVESIEYIGLFIAVQSKWVVHKQLVLTVKMELAQRFGHSNLIGAKKWRKYVKKKSPAVKAFEGAPQRKAIVESVVIRQPRKPSSAKRQCVRARIRKNDKLVFAYIPFEKYPLSKWNRVLLEGWRSSDVPYCHSRCIRGKFDLPPPQKRGSSKKPSRKRLKGKKKDKVKKLRARYFQMKLNVVPDIYSFMV</sequence>
<keyword evidence="2 5" id="KW-0689">Ribosomal protein</keyword>